<organism evidence="1 2">
    <name type="scientific">Solanum tuberosum</name>
    <name type="common">Potato</name>
    <dbReference type="NCBI Taxonomy" id="4113"/>
    <lineage>
        <taxon>Eukaryota</taxon>
        <taxon>Viridiplantae</taxon>
        <taxon>Streptophyta</taxon>
        <taxon>Embryophyta</taxon>
        <taxon>Tracheophyta</taxon>
        <taxon>Spermatophyta</taxon>
        <taxon>Magnoliopsida</taxon>
        <taxon>eudicotyledons</taxon>
        <taxon>Gunneridae</taxon>
        <taxon>Pentapetalae</taxon>
        <taxon>asterids</taxon>
        <taxon>lamiids</taxon>
        <taxon>Solanales</taxon>
        <taxon>Solanaceae</taxon>
        <taxon>Solanoideae</taxon>
        <taxon>Solaneae</taxon>
        <taxon>Solanum</taxon>
    </lineage>
</organism>
<evidence type="ECO:0000313" key="2">
    <source>
        <dbReference type="Proteomes" id="UP000826656"/>
    </source>
</evidence>
<protein>
    <submittedName>
        <fullName evidence="1">Uncharacterized protein</fullName>
    </submittedName>
</protein>
<name>A0ABQ7U9Z7_SOLTU</name>
<gene>
    <name evidence="1" type="ORF">KY290_031639</name>
</gene>
<proteinExistence type="predicted"/>
<dbReference type="Proteomes" id="UP000826656">
    <property type="component" value="Unassembled WGS sequence"/>
</dbReference>
<evidence type="ECO:0000313" key="1">
    <source>
        <dbReference type="EMBL" id="KAH0743646.1"/>
    </source>
</evidence>
<comment type="caution">
    <text evidence="1">The sequence shown here is derived from an EMBL/GenBank/DDBJ whole genome shotgun (WGS) entry which is preliminary data.</text>
</comment>
<keyword evidence="2" id="KW-1185">Reference proteome</keyword>
<accession>A0ABQ7U9Z7</accession>
<sequence>MPQLISQLSSAAAPAQFSLSALKSQPASRFSLATAQCLLASRASKLRSYYAHIYTAASSRVDLKLLHIFLRAKSEWA</sequence>
<dbReference type="EMBL" id="JAIVGD010000023">
    <property type="protein sequence ID" value="KAH0743646.1"/>
    <property type="molecule type" value="Genomic_DNA"/>
</dbReference>
<reference evidence="1 2" key="1">
    <citation type="journal article" date="2021" name="bioRxiv">
        <title>Chromosome-scale and haplotype-resolved genome assembly of a tetraploid potato cultivar.</title>
        <authorList>
            <person name="Sun H."/>
            <person name="Jiao W.-B."/>
            <person name="Krause K."/>
            <person name="Campoy J.A."/>
            <person name="Goel M."/>
            <person name="Folz-Donahue K."/>
            <person name="Kukat C."/>
            <person name="Huettel B."/>
            <person name="Schneeberger K."/>
        </authorList>
    </citation>
    <scope>NUCLEOTIDE SEQUENCE [LARGE SCALE GENOMIC DNA]</scope>
    <source>
        <strain evidence="1">SolTubOtavaFocal</strain>
        <tissue evidence="1">Leaves</tissue>
    </source>
</reference>